<gene>
    <name evidence="2" type="ORF">A2557_07700</name>
</gene>
<dbReference type="Gene3D" id="3.40.50.300">
    <property type="entry name" value="P-loop containing nucleotide triphosphate hydrolases"/>
    <property type="match status" value="1"/>
</dbReference>
<name>A0A1F6H387_9PROT</name>
<dbReference type="Proteomes" id="UP000177583">
    <property type="component" value="Unassembled WGS sequence"/>
</dbReference>
<dbReference type="EMBL" id="MFNF01000001">
    <property type="protein sequence ID" value="OGH04857.1"/>
    <property type="molecule type" value="Genomic_DNA"/>
</dbReference>
<dbReference type="InterPro" id="IPR027417">
    <property type="entry name" value="P-loop_NTPase"/>
</dbReference>
<dbReference type="CDD" id="cd02042">
    <property type="entry name" value="ParAB_family"/>
    <property type="match status" value="1"/>
</dbReference>
<dbReference type="AlphaFoldDB" id="A0A1F6H387"/>
<dbReference type="Pfam" id="PF13614">
    <property type="entry name" value="AAA_31"/>
    <property type="match status" value="1"/>
</dbReference>
<reference evidence="2 3" key="1">
    <citation type="journal article" date="2016" name="Nat. Commun.">
        <title>Thousands of microbial genomes shed light on interconnected biogeochemical processes in an aquifer system.</title>
        <authorList>
            <person name="Anantharaman K."/>
            <person name="Brown C.T."/>
            <person name="Hug L.A."/>
            <person name="Sharon I."/>
            <person name="Castelle C.J."/>
            <person name="Probst A.J."/>
            <person name="Thomas B.C."/>
            <person name="Singh A."/>
            <person name="Wilkins M.J."/>
            <person name="Karaoz U."/>
            <person name="Brodie E.L."/>
            <person name="Williams K.H."/>
            <person name="Hubbard S.S."/>
            <person name="Banfield J.F."/>
        </authorList>
    </citation>
    <scope>NUCLEOTIDE SEQUENCE [LARGE SCALE GENOMIC DNA]</scope>
</reference>
<evidence type="ECO:0000259" key="1">
    <source>
        <dbReference type="Pfam" id="PF13614"/>
    </source>
</evidence>
<proteinExistence type="predicted"/>
<dbReference type="SUPFAM" id="SSF52540">
    <property type="entry name" value="P-loop containing nucleoside triphosphate hydrolases"/>
    <property type="match status" value="1"/>
</dbReference>
<comment type="caution">
    <text evidence="2">The sequence shown here is derived from an EMBL/GenBank/DDBJ whole genome shotgun (WGS) entry which is preliminary data.</text>
</comment>
<sequence length="355" mass="39661">MHKTIALFNHKGGVSKTTTTFNLSWMLAEKGFRVVMVDTDPQCNLTGLVMDYSQSIDLDNFYTTFPQQNIKAALAPAYESQPMLIDAIDCVEVPTRNGLFLVPGHINFSEYEVTLGVAQELSSSIQALRNVPGAFHYFINKVAKKYDADFVLIDMSPSLSSMNQNILVTSDYFLIPTAPDYFSVMAIESLATTLPKWVAWAHKAANSETLKTATYPFPDTKLKFIGTVIQRYRQRKKKPTVGFQNWFSEINTKVKGRLVPSLSQTQLLLDAATYENNTIKDTAYCLAQIPDFNTLITASQTHQTPVFALTDDMIGHTGVVLEQDINKKEEFHSIFSELATRIIGIVKDGESSLTI</sequence>
<dbReference type="InterPro" id="IPR025669">
    <property type="entry name" value="AAA_dom"/>
</dbReference>
<dbReference type="InterPro" id="IPR050678">
    <property type="entry name" value="DNA_Partitioning_ATPase"/>
</dbReference>
<evidence type="ECO:0000313" key="2">
    <source>
        <dbReference type="EMBL" id="OGH04857.1"/>
    </source>
</evidence>
<dbReference type="PANTHER" id="PTHR13696">
    <property type="entry name" value="P-LOOP CONTAINING NUCLEOSIDE TRIPHOSPHATE HYDROLASE"/>
    <property type="match status" value="1"/>
</dbReference>
<dbReference type="PANTHER" id="PTHR13696:SF52">
    <property type="entry name" value="PARA FAMILY PROTEIN CT_582"/>
    <property type="match status" value="1"/>
</dbReference>
<feature type="domain" description="AAA" evidence="1">
    <location>
        <begin position="3"/>
        <end position="195"/>
    </location>
</feature>
<organism evidence="2 3">
    <name type="scientific">Candidatus Lambdaproteobacteria bacterium RIFOXYD2_FULL_56_26</name>
    <dbReference type="NCBI Taxonomy" id="1817773"/>
    <lineage>
        <taxon>Bacteria</taxon>
        <taxon>Pseudomonadati</taxon>
        <taxon>Pseudomonadota</taxon>
        <taxon>Candidatus Lambdaproteobacteria</taxon>
    </lineage>
</organism>
<evidence type="ECO:0000313" key="3">
    <source>
        <dbReference type="Proteomes" id="UP000177583"/>
    </source>
</evidence>
<accession>A0A1F6H387</accession>
<protein>
    <recommendedName>
        <fullName evidence="1">AAA domain-containing protein</fullName>
    </recommendedName>
</protein>